<evidence type="ECO:0000256" key="1">
    <source>
        <dbReference type="ARBA" id="ARBA00007074"/>
    </source>
</evidence>
<comment type="similarity">
    <text evidence="1">Belongs to the peptidase C40 family.</text>
</comment>
<keyword evidence="9" id="KW-1185">Reference proteome</keyword>
<dbReference type="Gene3D" id="3.90.1720.10">
    <property type="entry name" value="endopeptidase domain like (from Nostoc punctiforme)"/>
    <property type="match status" value="1"/>
</dbReference>
<keyword evidence="4" id="KW-0788">Thiol protease</keyword>
<gene>
    <name evidence="8" type="ORF">Daura_05480</name>
</gene>
<dbReference type="KEGG" id="daur:Daura_05480"/>
<evidence type="ECO:0000313" key="9">
    <source>
        <dbReference type="Proteomes" id="UP001058003"/>
    </source>
</evidence>
<keyword evidence="6" id="KW-0732">Signal</keyword>
<evidence type="ECO:0000259" key="7">
    <source>
        <dbReference type="PROSITE" id="PS51935"/>
    </source>
</evidence>
<accession>A0A9Q9MIA9</accession>
<keyword evidence="5" id="KW-0175">Coiled coil</keyword>
<protein>
    <submittedName>
        <fullName evidence="8">C40 family peptidase</fullName>
    </submittedName>
</protein>
<keyword evidence="2" id="KW-0645">Protease</keyword>
<name>A0A9Q9MIA9_9ACTN</name>
<dbReference type="AlphaFoldDB" id="A0A9Q9MIA9"/>
<reference evidence="8" key="1">
    <citation type="submission" date="2021-04" db="EMBL/GenBank/DDBJ databases">
        <title>Dactylosporangium aurantiacum NRRL B-8018 full assembly.</title>
        <authorList>
            <person name="Hartkoorn R.C."/>
            <person name="Beaudoing E."/>
            <person name="Hot D."/>
        </authorList>
    </citation>
    <scope>NUCLEOTIDE SEQUENCE</scope>
    <source>
        <strain evidence="8">NRRL B-8018</strain>
    </source>
</reference>
<evidence type="ECO:0000256" key="4">
    <source>
        <dbReference type="ARBA" id="ARBA00022807"/>
    </source>
</evidence>
<dbReference type="InterPro" id="IPR038765">
    <property type="entry name" value="Papain-like_cys_pep_sf"/>
</dbReference>
<dbReference type="Gene3D" id="6.10.250.3150">
    <property type="match status" value="1"/>
</dbReference>
<dbReference type="Pfam" id="PF00877">
    <property type="entry name" value="NLPC_P60"/>
    <property type="match status" value="1"/>
</dbReference>
<feature type="chain" id="PRO_5040416843" evidence="6">
    <location>
        <begin position="34"/>
        <end position="328"/>
    </location>
</feature>
<evidence type="ECO:0000256" key="5">
    <source>
        <dbReference type="SAM" id="Coils"/>
    </source>
</evidence>
<feature type="domain" description="NlpC/P60" evidence="7">
    <location>
        <begin position="212"/>
        <end position="328"/>
    </location>
</feature>
<dbReference type="PROSITE" id="PS51935">
    <property type="entry name" value="NLPC_P60"/>
    <property type="match status" value="1"/>
</dbReference>
<dbReference type="InterPro" id="IPR051794">
    <property type="entry name" value="PG_Endopeptidase_C40"/>
</dbReference>
<organism evidence="8 9">
    <name type="scientific">Dactylosporangium aurantiacum</name>
    <dbReference type="NCBI Taxonomy" id="35754"/>
    <lineage>
        <taxon>Bacteria</taxon>
        <taxon>Bacillati</taxon>
        <taxon>Actinomycetota</taxon>
        <taxon>Actinomycetes</taxon>
        <taxon>Micromonosporales</taxon>
        <taxon>Micromonosporaceae</taxon>
        <taxon>Dactylosporangium</taxon>
    </lineage>
</organism>
<feature type="coiled-coil region" evidence="5">
    <location>
        <begin position="140"/>
        <end position="195"/>
    </location>
</feature>
<dbReference type="PANTHER" id="PTHR47359">
    <property type="entry name" value="PEPTIDOGLYCAN DL-ENDOPEPTIDASE CWLO"/>
    <property type="match status" value="1"/>
</dbReference>
<dbReference type="RefSeq" id="WP_033358473.1">
    <property type="nucleotide sequence ID" value="NZ_CP073767.1"/>
</dbReference>
<evidence type="ECO:0000256" key="6">
    <source>
        <dbReference type="SAM" id="SignalP"/>
    </source>
</evidence>
<dbReference type="Proteomes" id="UP001058003">
    <property type="component" value="Chromosome"/>
</dbReference>
<dbReference type="EMBL" id="CP073767">
    <property type="protein sequence ID" value="UWZ55660.1"/>
    <property type="molecule type" value="Genomic_DNA"/>
</dbReference>
<dbReference type="PANTHER" id="PTHR47359:SF3">
    <property type="entry name" value="NLP_P60 DOMAIN-CONTAINING PROTEIN-RELATED"/>
    <property type="match status" value="1"/>
</dbReference>
<dbReference type="SUPFAM" id="SSF54001">
    <property type="entry name" value="Cysteine proteinases"/>
    <property type="match status" value="1"/>
</dbReference>
<feature type="signal peptide" evidence="6">
    <location>
        <begin position="1"/>
        <end position="33"/>
    </location>
</feature>
<feature type="coiled-coil region" evidence="5">
    <location>
        <begin position="37"/>
        <end position="71"/>
    </location>
</feature>
<evidence type="ECO:0000313" key="8">
    <source>
        <dbReference type="EMBL" id="UWZ55660.1"/>
    </source>
</evidence>
<proteinExistence type="inferred from homology"/>
<evidence type="ECO:0000256" key="2">
    <source>
        <dbReference type="ARBA" id="ARBA00022670"/>
    </source>
</evidence>
<sequence>MSAGHRAKRSVLRSLVIGAVALAVVAPASVAKADPTLAEIEAQLEKSGNELEDLVEAYNKINVELAATQAAAATLQTKLQPLADSMATANANVDVIAVAAFKGSGPLQNLNVVLHAQSSDSLIDQLTTLQQISKHQQHEIADATAAKSKLDEEKKKIDETLAAENAQKAELETKKKKIEGDVKKLEELRRRATTAGGTGSTGVKVALGAECTSPANAPVAFACAQLGEPYHWGSAGPSSWDCSGLTMMAWKQAGVSLDHNAARQWNQVTHVSRSALSPGDLAFFRGLGHVGIYIGNGKMIHAPTTGRNVEVALIDKRTDTYGFGRPHK</sequence>
<dbReference type="InterPro" id="IPR000064">
    <property type="entry name" value="NLP_P60_dom"/>
</dbReference>
<dbReference type="GO" id="GO:0008234">
    <property type="term" value="F:cysteine-type peptidase activity"/>
    <property type="evidence" value="ECO:0007669"/>
    <property type="project" value="UniProtKB-KW"/>
</dbReference>
<dbReference type="OrthoDB" id="5177647at2"/>
<dbReference type="GO" id="GO:0006508">
    <property type="term" value="P:proteolysis"/>
    <property type="evidence" value="ECO:0007669"/>
    <property type="project" value="UniProtKB-KW"/>
</dbReference>
<evidence type="ECO:0000256" key="3">
    <source>
        <dbReference type="ARBA" id="ARBA00022801"/>
    </source>
</evidence>
<keyword evidence="3" id="KW-0378">Hydrolase</keyword>